<dbReference type="AlphaFoldDB" id="Q7XZC5"/>
<dbReference type="GO" id="GO:0045735">
    <property type="term" value="F:nutrient reservoir activity"/>
    <property type="evidence" value="ECO:0007669"/>
    <property type="project" value="UniProtKB-KW"/>
</dbReference>
<keyword evidence="4" id="KW-0708">Seed storage protein</keyword>
<evidence type="ECO:0000256" key="7">
    <source>
        <dbReference type="SAM" id="SignalP"/>
    </source>
</evidence>
<evidence type="ECO:0000313" key="9">
    <source>
        <dbReference type="EMBL" id="CAE00461.1"/>
    </source>
</evidence>
<dbReference type="EMBL" id="AJ574789">
    <property type="protein sequence ID" value="CAE00461.1"/>
    <property type="molecule type" value="Genomic_DNA"/>
</dbReference>
<keyword evidence="5" id="KW-1015">Disulfide bond</keyword>
<sequence length="140" mass="15426">MAYIRFAHLVVFLLAAFSLVPTKKVGATDCSGACSPFEMPPCRSSDCRCIPIGLVAGYCTYPSSPTVMKMVEEHPNLCQSHADCTKKESGSFCARYPNPDIEHGWCFSSNFEAYDVFFNVSSNRGLIKDSLPMFTLTLDS</sequence>
<protein>
    <submittedName>
        <fullName evidence="9">Albumin 1</fullName>
    </submittedName>
</protein>
<dbReference type="Pfam" id="PF08027">
    <property type="entry name" value="Albumin_I"/>
    <property type="match status" value="1"/>
</dbReference>
<name>Q7XZC5_MEDTR</name>
<keyword evidence="7" id="KW-0732">Signal</keyword>
<evidence type="ECO:0000256" key="6">
    <source>
        <dbReference type="ARBA" id="ARBA00045181"/>
    </source>
</evidence>
<organism evidence="9">
    <name type="scientific">Medicago truncatula</name>
    <name type="common">Barrel medic</name>
    <name type="synonym">Medicago tribuloides</name>
    <dbReference type="NCBI Taxonomy" id="3880"/>
    <lineage>
        <taxon>Eukaryota</taxon>
        <taxon>Viridiplantae</taxon>
        <taxon>Streptophyta</taxon>
        <taxon>Embryophyta</taxon>
        <taxon>Tracheophyta</taxon>
        <taxon>Spermatophyta</taxon>
        <taxon>Magnoliopsida</taxon>
        <taxon>eudicotyledons</taxon>
        <taxon>Gunneridae</taxon>
        <taxon>Pentapetalae</taxon>
        <taxon>rosids</taxon>
        <taxon>fabids</taxon>
        <taxon>Fabales</taxon>
        <taxon>Fabaceae</taxon>
        <taxon>Papilionoideae</taxon>
        <taxon>50 kb inversion clade</taxon>
        <taxon>NPAAA clade</taxon>
        <taxon>Hologalegina</taxon>
        <taxon>IRL clade</taxon>
        <taxon>Trifolieae</taxon>
        <taxon>Medicago</taxon>
    </lineage>
</organism>
<feature type="chain" id="PRO_5004293881" evidence="7">
    <location>
        <begin position="23"/>
        <end position="140"/>
    </location>
</feature>
<dbReference type="InterPro" id="IPR032000">
    <property type="entry name" value="Albumin_I_a"/>
</dbReference>
<evidence type="ECO:0000256" key="1">
    <source>
        <dbReference type="ARBA" id="ARBA00022656"/>
    </source>
</evidence>
<evidence type="ECO:0000259" key="8">
    <source>
        <dbReference type="Pfam" id="PF16720"/>
    </source>
</evidence>
<evidence type="ECO:0000256" key="4">
    <source>
        <dbReference type="ARBA" id="ARBA00023129"/>
    </source>
</evidence>
<gene>
    <name evidence="9" type="primary">pa1</name>
</gene>
<keyword evidence="2" id="KW-0758">Storage protein</keyword>
<reference evidence="9" key="1">
    <citation type="journal article" date="2004" name="Plant Sci.">
        <title>Molecular and biological screening for insect-toxic seed albumins from four legume species.</title>
        <authorList>
            <person name="Louis S."/>
            <person name="Delobel B."/>
            <person name="Gressent F."/>
            <person name="Rahioui I."/>
            <person name="Quillien L."/>
            <person name="Vallier A."/>
            <person name="Rahbe Y."/>
        </authorList>
    </citation>
    <scope>NUCLEOTIDE SEQUENCE</scope>
</reference>
<dbReference type="Pfam" id="PF16720">
    <property type="entry name" value="Albumin_I_a"/>
    <property type="match status" value="1"/>
</dbReference>
<evidence type="ECO:0000256" key="5">
    <source>
        <dbReference type="ARBA" id="ARBA00023157"/>
    </source>
</evidence>
<dbReference type="SUPFAM" id="SSF57059">
    <property type="entry name" value="omega toxin-like"/>
    <property type="match status" value="1"/>
</dbReference>
<feature type="domain" description="Albumin I chain a" evidence="8">
    <location>
        <begin position="73"/>
        <end position="118"/>
    </location>
</feature>
<dbReference type="InterPro" id="IPR012512">
    <property type="entry name" value="Albumin_I"/>
</dbReference>
<comment type="function">
    <text evidence="6">PA1b binds to basic 7S globulin (BG) and stimulates its phosphorylation activity. Involved in the signal transduction system to regulate the growth and differentiation as a hormone peptide. Toxic to various insects through binding to a high affinity binding site in the insect gut.</text>
</comment>
<feature type="signal peptide" evidence="7">
    <location>
        <begin position="1"/>
        <end position="22"/>
    </location>
</feature>
<evidence type="ECO:0000256" key="3">
    <source>
        <dbReference type="ARBA" id="ARBA00022854"/>
    </source>
</evidence>
<dbReference type="GO" id="GO:0090729">
    <property type="term" value="F:toxin activity"/>
    <property type="evidence" value="ECO:0007669"/>
    <property type="project" value="UniProtKB-KW"/>
</dbReference>
<proteinExistence type="predicted"/>
<keyword evidence="3" id="KW-0960">Knottin</keyword>
<accession>Q7XZC5</accession>
<keyword evidence="1" id="KW-0800">Toxin</keyword>
<evidence type="ECO:0000256" key="2">
    <source>
        <dbReference type="ARBA" id="ARBA00022761"/>
    </source>
</evidence>